<name>A0A318RSB2_WILLI</name>
<keyword evidence="1" id="KW-1133">Transmembrane helix</keyword>
<comment type="caution">
    <text evidence="2">The sequence shown here is derived from an EMBL/GenBank/DDBJ whole genome shotgun (WGS) entry which is preliminary data.</text>
</comment>
<accession>A0A318RSB2</accession>
<sequence length="148" mass="15283">MTAWLVALAALVLAAIWQAFNHVAVRSAISDSLAADHPATSRSDVDDTVNLIMIGNGAAALVILAFAVVGIIRVRDRISSGRTMLTVVGLLAVAAGIQFWLVAEPARDVVGPVVSVLPLVTAVGALIATALLYAPAVGTWLKAAPPRR</sequence>
<keyword evidence="1" id="KW-0812">Transmembrane</keyword>
<feature type="transmembrane region" description="Helical" evidence="1">
    <location>
        <begin position="50"/>
        <end position="72"/>
    </location>
</feature>
<protein>
    <submittedName>
        <fullName evidence="2">Uncharacterized protein</fullName>
    </submittedName>
</protein>
<evidence type="ECO:0000256" key="1">
    <source>
        <dbReference type="SAM" id="Phobius"/>
    </source>
</evidence>
<reference evidence="2 3" key="1">
    <citation type="submission" date="2018-06" db="EMBL/GenBank/DDBJ databases">
        <title>Genomic Encyclopedia of Type Strains, Phase IV (KMG-IV): sequencing the most valuable type-strain genomes for metagenomic binning, comparative biology and taxonomic classification.</title>
        <authorList>
            <person name="Goeker M."/>
        </authorList>
    </citation>
    <scope>NUCLEOTIDE SEQUENCE [LARGE SCALE GENOMIC DNA]</scope>
    <source>
        <strain evidence="2 3">DSM 45521</strain>
    </source>
</reference>
<evidence type="ECO:0000313" key="3">
    <source>
        <dbReference type="Proteomes" id="UP000247591"/>
    </source>
</evidence>
<feature type="transmembrane region" description="Helical" evidence="1">
    <location>
        <begin position="115"/>
        <end position="141"/>
    </location>
</feature>
<gene>
    <name evidence="2" type="ORF">DFR67_12818</name>
</gene>
<feature type="transmembrane region" description="Helical" evidence="1">
    <location>
        <begin position="84"/>
        <end position="103"/>
    </location>
</feature>
<evidence type="ECO:0000313" key="2">
    <source>
        <dbReference type="EMBL" id="PYE11892.1"/>
    </source>
</evidence>
<keyword evidence="3" id="KW-1185">Reference proteome</keyword>
<dbReference type="EMBL" id="QJSP01000028">
    <property type="protein sequence ID" value="PYE11892.1"/>
    <property type="molecule type" value="Genomic_DNA"/>
</dbReference>
<dbReference type="Proteomes" id="UP000247591">
    <property type="component" value="Unassembled WGS sequence"/>
</dbReference>
<proteinExistence type="predicted"/>
<dbReference type="AlphaFoldDB" id="A0A318RSB2"/>
<organism evidence="2 3">
    <name type="scientific">Williamsia limnetica</name>
    <dbReference type="NCBI Taxonomy" id="882452"/>
    <lineage>
        <taxon>Bacteria</taxon>
        <taxon>Bacillati</taxon>
        <taxon>Actinomycetota</taxon>
        <taxon>Actinomycetes</taxon>
        <taxon>Mycobacteriales</taxon>
        <taxon>Nocardiaceae</taxon>
        <taxon>Williamsia</taxon>
    </lineage>
</organism>
<keyword evidence="1" id="KW-0472">Membrane</keyword>